<feature type="region of interest" description="Disordered" evidence="11">
    <location>
        <begin position="90"/>
        <end position="135"/>
    </location>
</feature>
<evidence type="ECO:0000256" key="9">
    <source>
        <dbReference type="ARBA" id="ARBA00023294"/>
    </source>
</evidence>
<dbReference type="PANTHER" id="PTHR31734">
    <property type="entry name" value="AUXIN-RESPONSIVE PROTEIN IAA17"/>
    <property type="match status" value="1"/>
</dbReference>
<keyword evidence="14" id="KW-1185">Reference proteome</keyword>
<evidence type="ECO:0000256" key="7">
    <source>
        <dbReference type="ARBA" id="ARBA00023163"/>
    </source>
</evidence>
<dbReference type="AlphaFoldDB" id="A0A2I0BAD0"/>
<keyword evidence="8 10" id="KW-0539">Nucleus</keyword>
<dbReference type="STRING" id="1088818.A0A2I0BAD0"/>
<feature type="compositionally biased region" description="Gly residues" evidence="11">
    <location>
        <begin position="102"/>
        <end position="114"/>
    </location>
</feature>
<keyword evidence="5 10" id="KW-0678">Repressor</keyword>
<organism evidence="13 14">
    <name type="scientific">Apostasia shenzhenica</name>
    <dbReference type="NCBI Taxonomy" id="1088818"/>
    <lineage>
        <taxon>Eukaryota</taxon>
        <taxon>Viridiplantae</taxon>
        <taxon>Streptophyta</taxon>
        <taxon>Embryophyta</taxon>
        <taxon>Tracheophyta</taxon>
        <taxon>Spermatophyta</taxon>
        <taxon>Magnoliopsida</taxon>
        <taxon>Liliopsida</taxon>
        <taxon>Asparagales</taxon>
        <taxon>Orchidaceae</taxon>
        <taxon>Apostasioideae</taxon>
        <taxon>Apostasia</taxon>
    </lineage>
</organism>
<dbReference type="GO" id="GO:0005634">
    <property type="term" value="C:nucleus"/>
    <property type="evidence" value="ECO:0007669"/>
    <property type="project" value="UniProtKB-SubCell"/>
</dbReference>
<evidence type="ECO:0000313" key="13">
    <source>
        <dbReference type="EMBL" id="PKA64745.1"/>
    </source>
</evidence>
<dbReference type="InterPro" id="IPR033389">
    <property type="entry name" value="AUX/IAA_dom"/>
</dbReference>
<evidence type="ECO:0000256" key="5">
    <source>
        <dbReference type="ARBA" id="ARBA00022491"/>
    </source>
</evidence>
<evidence type="ECO:0000256" key="6">
    <source>
        <dbReference type="ARBA" id="ARBA00023015"/>
    </source>
</evidence>
<comment type="similarity">
    <text evidence="3 10">Belongs to the Aux/IAA family.</text>
</comment>
<reference evidence="13 14" key="1">
    <citation type="journal article" date="2017" name="Nature">
        <title>The Apostasia genome and the evolution of orchids.</title>
        <authorList>
            <person name="Zhang G.Q."/>
            <person name="Liu K.W."/>
            <person name="Li Z."/>
            <person name="Lohaus R."/>
            <person name="Hsiao Y.Y."/>
            <person name="Niu S.C."/>
            <person name="Wang J.Y."/>
            <person name="Lin Y.C."/>
            <person name="Xu Q."/>
            <person name="Chen L.J."/>
            <person name="Yoshida K."/>
            <person name="Fujiwara S."/>
            <person name="Wang Z.W."/>
            <person name="Zhang Y.Q."/>
            <person name="Mitsuda N."/>
            <person name="Wang M."/>
            <person name="Liu G.H."/>
            <person name="Pecoraro L."/>
            <person name="Huang H.X."/>
            <person name="Xiao X.J."/>
            <person name="Lin M."/>
            <person name="Wu X.Y."/>
            <person name="Wu W.L."/>
            <person name="Chen Y.Y."/>
            <person name="Chang S.B."/>
            <person name="Sakamoto S."/>
            <person name="Ohme-Takagi M."/>
            <person name="Yagi M."/>
            <person name="Zeng S.J."/>
            <person name="Shen C.Y."/>
            <person name="Yeh C.M."/>
            <person name="Luo Y.B."/>
            <person name="Tsai W.C."/>
            <person name="Van de Peer Y."/>
            <person name="Liu Z.J."/>
        </authorList>
    </citation>
    <scope>NUCLEOTIDE SEQUENCE [LARGE SCALE GENOMIC DNA]</scope>
    <source>
        <strain evidence="14">cv. Shenzhen</strain>
        <tissue evidence="13">Stem</tissue>
    </source>
</reference>
<evidence type="ECO:0000256" key="11">
    <source>
        <dbReference type="SAM" id="MobiDB-lite"/>
    </source>
</evidence>
<comment type="function">
    <text evidence="1 10">Aux/IAA proteins are short-lived transcriptional factors that function as repressors of early auxin response genes at low auxin concentrations.</text>
</comment>
<dbReference type="Pfam" id="PF02309">
    <property type="entry name" value="AUX_IAA"/>
    <property type="match status" value="1"/>
</dbReference>
<gene>
    <name evidence="13" type="primary">IAA27</name>
    <name evidence="13" type="ORF">AXF42_Ash020369</name>
</gene>
<comment type="subunit">
    <text evidence="4 10">Homodimers and heterodimers.</text>
</comment>
<dbReference type="SUPFAM" id="SSF54277">
    <property type="entry name" value="CAD &amp; PB1 domains"/>
    <property type="match status" value="1"/>
</dbReference>
<dbReference type="OrthoDB" id="7848332at2759"/>
<evidence type="ECO:0000259" key="12">
    <source>
        <dbReference type="PROSITE" id="PS51745"/>
    </source>
</evidence>
<keyword evidence="6 10" id="KW-0805">Transcription regulation</keyword>
<evidence type="ECO:0000256" key="1">
    <source>
        <dbReference type="ARBA" id="ARBA00002159"/>
    </source>
</evidence>
<protein>
    <recommendedName>
        <fullName evidence="10">Auxin-responsive protein</fullName>
    </recommendedName>
</protein>
<evidence type="ECO:0000256" key="4">
    <source>
        <dbReference type="ARBA" id="ARBA00011726"/>
    </source>
</evidence>
<dbReference type="GO" id="GO:0006355">
    <property type="term" value="P:regulation of DNA-templated transcription"/>
    <property type="evidence" value="ECO:0007669"/>
    <property type="project" value="InterPro"/>
</dbReference>
<name>A0A2I0BAD0_9ASPA</name>
<keyword evidence="9 10" id="KW-0927">Auxin signaling pathway</keyword>
<dbReference type="Gene3D" id="3.10.20.90">
    <property type="entry name" value="Phosphatidylinositol 3-kinase Catalytic Subunit, Chain A, domain 1"/>
    <property type="match status" value="1"/>
</dbReference>
<feature type="domain" description="PB1" evidence="12">
    <location>
        <begin position="169"/>
        <end position="257"/>
    </location>
</feature>
<evidence type="ECO:0000313" key="14">
    <source>
        <dbReference type="Proteomes" id="UP000236161"/>
    </source>
</evidence>
<evidence type="ECO:0000256" key="10">
    <source>
        <dbReference type="RuleBase" id="RU004549"/>
    </source>
</evidence>
<dbReference type="InterPro" id="IPR053793">
    <property type="entry name" value="PB1-like"/>
</dbReference>
<dbReference type="InterPro" id="IPR003311">
    <property type="entry name" value="AUX_IAA"/>
</dbReference>
<keyword evidence="7 10" id="KW-0804">Transcription</keyword>
<dbReference type="PANTHER" id="PTHR31734:SF226">
    <property type="entry name" value="AUXIN-RESPONSIVE PROTEIN IAA17"/>
    <property type="match status" value="1"/>
</dbReference>
<evidence type="ECO:0000256" key="2">
    <source>
        <dbReference type="ARBA" id="ARBA00004123"/>
    </source>
</evidence>
<evidence type="ECO:0000256" key="8">
    <source>
        <dbReference type="ARBA" id="ARBA00023242"/>
    </source>
</evidence>
<dbReference type="EMBL" id="KZ451902">
    <property type="protein sequence ID" value="PKA64745.1"/>
    <property type="molecule type" value="Genomic_DNA"/>
</dbReference>
<dbReference type="GO" id="GO:0009734">
    <property type="term" value="P:auxin-activated signaling pathway"/>
    <property type="evidence" value="ECO:0007669"/>
    <property type="project" value="UniProtKB-UniRule"/>
</dbReference>
<sequence length="257" mass="27374">MAPPLELDYIGLAEVCYSLGNSPEKLAGGEVEHHRETELRLGLPGFRSPDRNEKVGLTLDLLPPRGFAFGAKRVFSDAIHGNAKWVFTDNGGSEAEQEKPGSGSGTSAGAGKGAAGTAAVAPETKPPGPPAAKAQVVGWPPIRSHRKNSMATTNPSKNKDDGVGKQGICLYVKVSMDGAPYLRKVDLRTYSSYKELSSDLEKMFSGFTTGQCGSHGIPAREGISESCLMALLNGTEYVLTYEDKDGDWMLVGDVPWE</sequence>
<comment type="subcellular location">
    <subcellularLocation>
        <location evidence="2 10">Nucleus</location>
    </subcellularLocation>
</comment>
<dbReference type="PROSITE" id="PS51745">
    <property type="entry name" value="PB1"/>
    <property type="match status" value="1"/>
</dbReference>
<evidence type="ECO:0000256" key="3">
    <source>
        <dbReference type="ARBA" id="ARBA00006728"/>
    </source>
</evidence>
<dbReference type="Proteomes" id="UP000236161">
    <property type="component" value="Unassembled WGS sequence"/>
</dbReference>
<accession>A0A2I0BAD0</accession>
<proteinExistence type="inferred from homology"/>